<accession>A0A161SDD2</accession>
<comment type="caution">
    <text evidence="1">The sequence shown here is derived from an EMBL/GenBank/DDBJ whole genome shotgun (WGS) entry which is preliminary data.</text>
</comment>
<evidence type="ECO:0000313" key="2">
    <source>
        <dbReference type="Proteomes" id="UP000076563"/>
    </source>
</evidence>
<sequence>MATKKKVRKVFAYRIDTPLFYVKKNEMNMNHYDTNRFQEFLKAIVNENDRKLHIDHSKLVRLETIQDSNDSDFLEGIFIASRFGEEQDIINVDTLSTTGKLMRRESVKGEVSFILCKKSGLLLVQSDSSLVINRNSIDTYLTAFVPLMRPYISAYNQNNKDTQITHESTFFTIRTVPSDDFFKKIRELARVKGASVFVNTKNNPQNAAIDYFRNEAEENQVDNFGEIRITLMNKVMGTGVRNVENFFRTLVELQKYDKYEIEGKTHAGRNKTVTMGLQDTSFEVKVLVNDNGVVDRSSLIEEMVRIAKFRNPLEK</sequence>
<gene>
    <name evidence="1" type="ORF">AV654_02425</name>
</gene>
<reference evidence="2" key="1">
    <citation type="submission" date="2016-01" db="EMBL/GenBank/DDBJ databases">
        <title>Draft genome of Chromobacterium sp. F49.</title>
        <authorList>
            <person name="Hong K.W."/>
        </authorList>
    </citation>
    <scope>NUCLEOTIDE SEQUENCE [LARGE SCALE GENOMIC DNA]</scope>
    <source>
        <strain evidence="2">M63</strain>
    </source>
</reference>
<dbReference type="OrthoDB" id="2987796at2"/>
<protein>
    <submittedName>
        <fullName evidence="1">Uncharacterized protein</fullName>
    </submittedName>
</protein>
<dbReference type="RefSeq" id="WP_063182828.1">
    <property type="nucleotide sequence ID" value="NZ_LQRA01000055.1"/>
</dbReference>
<dbReference type="AlphaFoldDB" id="A0A161SDD2"/>
<evidence type="ECO:0000313" key="1">
    <source>
        <dbReference type="EMBL" id="KZE78625.1"/>
    </source>
</evidence>
<proteinExistence type="predicted"/>
<organism evidence="1 2">
    <name type="scientific">Paenibacillus elgii</name>
    <dbReference type="NCBI Taxonomy" id="189691"/>
    <lineage>
        <taxon>Bacteria</taxon>
        <taxon>Bacillati</taxon>
        <taxon>Bacillota</taxon>
        <taxon>Bacilli</taxon>
        <taxon>Bacillales</taxon>
        <taxon>Paenibacillaceae</taxon>
        <taxon>Paenibacillus</taxon>
    </lineage>
</organism>
<keyword evidence="2" id="KW-1185">Reference proteome</keyword>
<dbReference type="Proteomes" id="UP000076563">
    <property type="component" value="Unassembled WGS sequence"/>
</dbReference>
<name>A0A161SDD2_9BACL</name>
<dbReference type="EMBL" id="LQRA01000055">
    <property type="protein sequence ID" value="KZE78625.1"/>
    <property type="molecule type" value="Genomic_DNA"/>
</dbReference>